<feature type="domain" description="DUF6589" evidence="1">
    <location>
        <begin position="343"/>
        <end position="423"/>
    </location>
</feature>
<dbReference type="EMBL" id="KN818713">
    <property type="protein sequence ID" value="KIL54529.1"/>
    <property type="molecule type" value="Genomic_DNA"/>
</dbReference>
<dbReference type="HOGENOM" id="CLU_009487_5_0_1"/>
<organism evidence="2 4">
    <name type="scientific">Amanita muscaria (strain Koide BX008)</name>
    <dbReference type="NCBI Taxonomy" id="946122"/>
    <lineage>
        <taxon>Eukaryota</taxon>
        <taxon>Fungi</taxon>
        <taxon>Dikarya</taxon>
        <taxon>Basidiomycota</taxon>
        <taxon>Agaricomycotina</taxon>
        <taxon>Agaricomycetes</taxon>
        <taxon>Agaricomycetidae</taxon>
        <taxon>Agaricales</taxon>
        <taxon>Pluteineae</taxon>
        <taxon>Amanitaceae</taxon>
        <taxon>Amanita</taxon>
    </lineage>
</organism>
<proteinExistence type="predicted"/>
<dbReference type="InterPro" id="IPR046496">
    <property type="entry name" value="DUF6589"/>
</dbReference>
<evidence type="ECO:0000313" key="3">
    <source>
        <dbReference type="EMBL" id="KIL54529.1"/>
    </source>
</evidence>
<dbReference type="STRING" id="946122.A0A0C2WCV1"/>
<evidence type="ECO:0000313" key="4">
    <source>
        <dbReference type="Proteomes" id="UP000054549"/>
    </source>
</evidence>
<gene>
    <name evidence="3" type="ORF">M378DRAFT_92374</name>
    <name evidence="2" type="ORF">M378DRAFT_92616</name>
</gene>
<sequence>MTIYGHARPILESLADSDATAEVTARWAISFASRICGQEVAQLSKQESGFHFPAGRVTERQLKGVDIKDMADRMQKLAPDTWTLLDVLVAADSHVNYRRGWSWQNTHKTKNQQSRTMVTAGAGAVKDVGGSDNEDDDSIYWQSIDDLPFFGTEEENHYGRADTKAPERFDDLLKIKKVTCLSVLMQSTNRRCNALQSLVGIFLHSCGAPETVRELFAHMGLSISTTSINKTIKTLSHEAENQIRTTGQSLLTLYGFDNLDINLKHSTPSLEKSQDTLTHLTTATMVPLQHGITRDDLNCAETVWKSSVSNPDTGQSRSSISLDQLLSIHREDDSTPHPSGLSARRQRFNAWKYLSDLINYGPEYFHQFRGKLNDAKVKPEVVDAIPVTKTAQVPMRAMDIKPSTPAEIGDALNVMADQAGVGDGKQN</sequence>
<evidence type="ECO:0000313" key="2">
    <source>
        <dbReference type="EMBL" id="KIL54406.1"/>
    </source>
</evidence>
<dbReference type="AlphaFoldDB" id="A0A0C2WCV1"/>
<dbReference type="Pfam" id="PF20231">
    <property type="entry name" value="DUF6589"/>
    <property type="match status" value="1"/>
</dbReference>
<feature type="non-terminal residue" evidence="2">
    <location>
        <position position="427"/>
    </location>
</feature>
<keyword evidence="4" id="KW-1185">Reference proteome</keyword>
<reference evidence="2 4" key="1">
    <citation type="submission" date="2014-04" db="EMBL/GenBank/DDBJ databases">
        <title>Evolutionary Origins and Diversification of the Mycorrhizal Mutualists.</title>
        <authorList>
            <consortium name="DOE Joint Genome Institute"/>
            <consortium name="Mycorrhizal Genomics Consortium"/>
            <person name="Kohler A."/>
            <person name="Kuo A."/>
            <person name="Nagy L.G."/>
            <person name="Floudas D."/>
            <person name="Copeland A."/>
            <person name="Barry K.W."/>
            <person name="Cichocki N."/>
            <person name="Veneault-Fourrey C."/>
            <person name="LaButti K."/>
            <person name="Lindquist E.A."/>
            <person name="Lipzen A."/>
            <person name="Lundell T."/>
            <person name="Morin E."/>
            <person name="Murat C."/>
            <person name="Riley R."/>
            <person name="Ohm R."/>
            <person name="Sun H."/>
            <person name="Tunlid A."/>
            <person name="Henrissat B."/>
            <person name="Grigoriev I.V."/>
            <person name="Hibbett D.S."/>
            <person name="Martin F."/>
        </authorList>
    </citation>
    <scope>NUCLEOTIDE SEQUENCE [LARGE SCALE GENOMIC DNA]</scope>
    <source>
        <strain evidence="2 4">Koide BX008</strain>
    </source>
</reference>
<name>A0A0C2WCV1_AMAMK</name>
<protein>
    <recommendedName>
        <fullName evidence="1">DUF6589 domain-containing protein</fullName>
    </recommendedName>
</protein>
<evidence type="ECO:0000259" key="1">
    <source>
        <dbReference type="Pfam" id="PF20231"/>
    </source>
</evidence>
<dbReference type="Proteomes" id="UP000054549">
    <property type="component" value="Unassembled WGS sequence"/>
</dbReference>
<accession>A0A0C2WCV1</accession>
<dbReference type="EMBL" id="KN818762">
    <property type="protein sequence ID" value="KIL54406.1"/>
    <property type="molecule type" value="Genomic_DNA"/>
</dbReference>
<dbReference type="OrthoDB" id="4743193at2759"/>